<protein>
    <submittedName>
        <fullName evidence="6">Bifunctional 4-hydroxy-2-oxoglutarate aldolase/2-dehydro-3-deoxy-phosphogluconate aldolase</fullName>
        <ecNumber evidence="6">4.1.2.14</ecNumber>
        <ecNumber evidence="6">4.1.3.16</ecNumber>
    </submittedName>
</protein>
<dbReference type="Gene3D" id="3.20.20.70">
    <property type="entry name" value="Aldolase class I"/>
    <property type="match status" value="1"/>
</dbReference>
<evidence type="ECO:0000256" key="2">
    <source>
        <dbReference type="ARBA" id="ARBA00006906"/>
    </source>
</evidence>
<dbReference type="PANTHER" id="PTHR30246:SF1">
    <property type="entry name" value="2-DEHYDRO-3-DEOXY-6-PHOSPHOGALACTONATE ALDOLASE-RELATED"/>
    <property type="match status" value="1"/>
</dbReference>
<dbReference type="GO" id="GO:0008675">
    <property type="term" value="F:2-dehydro-3-deoxy-phosphogluconate aldolase activity"/>
    <property type="evidence" value="ECO:0007669"/>
    <property type="project" value="UniProtKB-EC"/>
</dbReference>
<dbReference type="InterPro" id="IPR000887">
    <property type="entry name" value="Aldlse_KDPG_KHG"/>
</dbReference>
<evidence type="ECO:0000256" key="1">
    <source>
        <dbReference type="ARBA" id="ARBA00004761"/>
    </source>
</evidence>
<evidence type="ECO:0000256" key="5">
    <source>
        <dbReference type="ARBA" id="ARBA00023277"/>
    </source>
</evidence>
<dbReference type="AlphaFoldDB" id="A0AAD0TY91"/>
<dbReference type="EC" id="4.1.2.14" evidence="6"/>
<comment type="pathway">
    <text evidence="1">Carbohydrate acid metabolism.</text>
</comment>
<keyword evidence="4 6" id="KW-0456">Lyase</keyword>
<dbReference type="EMBL" id="CP033065">
    <property type="protein sequence ID" value="AYM86463.1"/>
    <property type="molecule type" value="Genomic_DNA"/>
</dbReference>
<accession>A0AAD0TY91</accession>
<dbReference type="EC" id="4.1.3.16" evidence="6"/>
<dbReference type="Proteomes" id="UP000279995">
    <property type="component" value="Chromosome I"/>
</dbReference>
<dbReference type="InterPro" id="IPR013785">
    <property type="entry name" value="Aldolase_TIM"/>
</dbReference>
<dbReference type="GO" id="GO:0008700">
    <property type="term" value="F:(R,S)-4-hydroxy-2-oxoglutarate aldolase activity"/>
    <property type="evidence" value="ECO:0007669"/>
    <property type="project" value="UniProtKB-EC"/>
</dbReference>
<dbReference type="RefSeq" id="WP_121637373.1">
    <property type="nucleotide sequence ID" value="NZ_CP033065.1"/>
</dbReference>
<evidence type="ECO:0000256" key="4">
    <source>
        <dbReference type="ARBA" id="ARBA00023239"/>
    </source>
</evidence>
<gene>
    <name evidence="6" type="primary">eda</name>
    <name evidence="6" type="ORF">D9T18_06980</name>
</gene>
<evidence type="ECO:0000313" key="6">
    <source>
        <dbReference type="EMBL" id="AYM86463.1"/>
    </source>
</evidence>
<sequence>MSQILNANRIKISNQIKQHKLVAILRLKQQSDVAPLINCLVNAGINALEITSNTPGFEQEIAKARAAYKNTLIGAGTIINTALAQQAIDAGAQFIVTPNTNQAVVELAHRHGLPVLMGALTPTDIANAIEYNADIIKVFPAGSMGINYFKALAGPFSDVPLMPVGGINLDNLAHWFAAGACAVAVSSDFSKPVNNKQQYDTLSQLVCKYISAVAHLTN</sequence>
<evidence type="ECO:0000313" key="7">
    <source>
        <dbReference type="Proteomes" id="UP000279995"/>
    </source>
</evidence>
<dbReference type="NCBIfam" id="TIGR01182">
    <property type="entry name" value="eda"/>
    <property type="match status" value="1"/>
</dbReference>
<dbReference type="Pfam" id="PF01081">
    <property type="entry name" value="Aldolase"/>
    <property type="match status" value="1"/>
</dbReference>
<keyword evidence="5" id="KW-0119">Carbohydrate metabolism</keyword>
<dbReference type="PANTHER" id="PTHR30246">
    <property type="entry name" value="2-KETO-3-DEOXY-6-PHOSPHOGLUCONATE ALDOLASE"/>
    <property type="match status" value="1"/>
</dbReference>
<name>A0AAD0TY91_9GAMM</name>
<organism evidence="6 7">
    <name type="scientific">Pseudoalteromonas agarivorans</name>
    <dbReference type="NCBI Taxonomy" id="176102"/>
    <lineage>
        <taxon>Bacteria</taxon>
        <taxon>Pseudomonadati</taxon>
        <taxon>Pseudomonadota</taxon>
        <taxon>Gammaproteobacteria</taxon>
        <taxon>Alteromonadales</taxon>
        <taxon>Pseudoalteromonadaceae</taxon>
        <taxon>Pseudoalteromonas</taxon>
    </lineage>
</organism>
<dbReference type="SUPFAM" id="SSF51569">
    <property type="entry name" value="Aldolase"/>
    <property type="match status" value="1"/>
</dbReference>
<reference evidence="6 7" key="1">
    <citation type="submission" date="2018-10" db="EMBL/GenBank/DDBJ databases">
        <title>Complete Genome Sequence and Transcriptomic Profiles of a Marine Bacterium, Pseudoalteromonas agarivorans Hao 2018.</title>
        <authorList>
            <person name="Hao L."/>
        </authorList>
    </citation>
    <scope>NUCLEOTIDE SEQUENCE [LARGE SCALE GENOMIC DNA]</scope>
    <source>
        <strain evidence="6 7">Hao 2018</strain>
    </source>
</reference>
<evidence type="ECO:0000256" key="3">
    <source>
        <dbReference type="ARBA" id="ARBA00011233"/>
    </source>
</evidence>
<dbReference type="CDD" id="cd00452">
    <property type="entry name" value="KDPG_aldolase"/>
    <property type="match status" value="1"/>
</dbReference>
<comment type="similarity">
    <text evidence="2">Belongs to the KHG/KDPG aldolase family.</text>
</comment>
<comment type="subunit">
    <text evidence="3">Homotrimer.</text>
</comment>
<proteinExistence type="inferred from homology"/>